<feature type="transmembrane region" description="Helical" evidence="2">
    <location>
        <begin position="143"/>
        <end position="165"/>
    </location>
</feature>
<evidence type="ECO:0000313" key="4">
    <source>
        <dbReference type="EMBL" id="TVS28672.1"/>
    </source>
</evidence>
<evidence type="ECO:0000313" key="3">
    <source>
        <dbReference type="EMBL" id="MBA4504099.1"/>
    </source>
</evidence>
<dbReference type="EMBL" id="RXIR01000010">
    <property type="protein sequence ID" value="TVS28672.1"/>
    <property type="molecule type" value="Genomic_DNA"/>
</dbReference>
<reference evidence="4 5" key="1">
    <citation type="submission" date="2018-12" db="EMBL/GenBank/DDBJ databases">
        <title>Corynebacterium sanguinis sp. nov., a clinically-associated and environmental corynebacterium.</title>
        <authorList>
            <person name="Gonzales-Siles L."/>
            <person name="Jaen-Luchoro D."/>
            <person name="Cardew S."/>
            <person name="Inganas E."/>
            <person name="Ohlen M."/>
            <person name="Jensie-Markopolous S."/>
            <person name="Pinyeiro-Iglesias B."/>
            <person name="Molin K."/>
            <person name="Skovbjerg S."/>
            <person name="Svensson-Stadler L."/>
            <person name="Funke G."/>
            <person name="Moore E.R.B."/>
        </authorList>
    </citation>
    <scope>NUCLEOTIDE SEQUENCE [LARGE SCALE GENOMIC DNA]</scope>
    <source>
        <strain evidence="4 5">58734</strain>
    </source>
</reference>
<feature type="compositionally biased region" description="Polar residues" evidence="1">
    <location>
        <begin position="1"/>
        <end position="13"/>
    </location>
</feature>
<protein>
    <submittedName>
        <fullName evidence="4">DUF4190 domain-containing protein</fullName>
    </submittedName>
</protein>
<evidence type="ECO:0000313" key="6">
    <source>
        <dbReference type="Proteomes" id="UP000580709"/>
    </source>
</evidence>
<dbReference type="Proteomes" id="UP000336646">
    <property type="component" value="Unassembled WGS sequence"/>
</dbReference>
<dbReference type="RefSeq" id="WP_136651149.1">
    <property type="nucleotide sequence ID" value="NZ_CP038157.1"/>
</dbReference>
<keyword evidence="2" id="KW-1133">Transmembrane helix</keyword>
<keyword evidence="2" id="KW-0812">Transmembrane</keyword>
<keyword evidence="6" id="KW-1185">Reference proteome</keyword>
<comment type="caution">
    <text evidence="4">The sequence shown here is derived from an EMBL/GenBank/DDBJ whole genome shotgun (WGS) entry which is preliminary data.</text>
</comment>
<evidence type="ECO:0000256" key="2">
    <source>
        <dbReference type="SAM" id="Phobius"/>
    </source>
</evidence>
<dbReference type="EMBL" id="JACEOR010000072">
    <property type="protein sequence ID" value="MBA4504099.1"/>
    <property type="molecule type" value="Genomic_DNA"/>
</dbReference>
<feature type="region of interest" description="Disordered" evidence="1">
    <location>
        <begin position="1"/>
        <end position="54"/>
    </location>
</feature>
<sequence>MSTPYNPNNSDPSGFNHPEGYSAYNPNSGETPNPNAGGTYGPGPESPLGNGFGTSNPDSVFSNDYASMGAAGNPAYGNGTVAPQQNGMAIAALIVGIISLLGILFLPIAFLGGIIAIVLGALGLRKAKTLEPGAQRRGMSIAGIVMGAVALLLSIAMLVFVGVGFSRLMNSGVAEQCQQLEGDATAYQQCVTDFLKNDPNSPLNTQGSS</sequence>
<organism evidence="4 5">
    <name type="scientific">Corynebacterium sanguinis</name>
    <dbReference type="NCBI Taxonomy" id="2594913"/>
    <lineage>
        <taxon>Bacteria</taxon>
        <taxon>Bacillati</taxon>
        <taxon>Actinomycetota</taxon>
        <taxon>Actinomycetes</taxon>
        <taxon>Mycobacteriales</taxon>
        <taxon>Corynebacteriaceae</taxon>
        <taxon>Corynebacterium</taxon>
    </lineage>
</organism>
<dbReference type="GeneID" id="74902409"/>
<feature type="compositionally biased region" description="Polar residues" evidence="1">
    <location>
        <begin position="24"/>
        <end position="36"/>
    </location>
</feature>
<feature type="transmembrane region" description="Helical" evidence="2">
    <location>
        <begin position="89"/>
        <end position="122"/>
    </location>
</feature>
<accession>A0A6C1TY74</accession>
<reference evidence="3 6" key="2">
    <citation type="submission" date="2020-07" db="EMBL/GenBank/DDBJ databases">
        <authorList>
            <person name="Khare M."/>
        </authorList>
    </citation>
    <scope>NUCLEOTIDE SEQUENCE [LARGE SCALE GENOMIC DNA]</scope>
    <source>
        <strain evidence="3 6">P8776</strain>
    </source>
</reference>
<dbReference type="OrthoDB" id="4428064at2"/>
<gene>
    <name evidence="4" type="ORF">EKI59_05925</name>
    <name evidence="3" type="ORF">H0H28_01880</name>
</gene>
<dbReference type="Proteomes" id="UP000580709">
    <property type="component" value="Unassembled WGS sequence"/>
</dbReference>
<keyword evidence="2" id="KW-0472">Membrane</keyword>
<dbReference type="AlphaFoldDB" id="A0A6C1TY74"/>
<evidence type="ECO:0000256" key="1">
    <source>
        <dbReference type="SAM" id="MobiDB-lite"/>
    </source>
</evidence>
<evidence type="ECO:0000313" key="5">
    <source>
        <dbReference type="Proteomes" id="UP000336646"/>
    </source>
</evidence>
<name>A0A6C1TY74_9CORY</name>
<proteinExistence type="predicted"/>